<dbReference type="PROSITE" id="PS50026">
    <property type="entry name" value="EGF_3"/>
    <property type="match status" value="2"/>
</dbReference>
<dbReference type="CDD" id="cd00054">
    <property type="entry name" value="EGF_CA"/>
    <property type="match status" value="4"/>
</dbReference>
<dbReference type="SUPFAM" id="SSF49899">
    <property type="entry name" value="Concanavalin A-like lectins/glucanases"/>
    <property type="match status" value="2"/>
</dbReference>
<dbReference type="AlphaFoldDB" id="A0A8C4RIE0"/>
<dbReference type="PROSITE" id="PS00022">
    <property type="entry name" value="EGF_1"/>
    <property type="match status" value="1"/>
</dbReference>
<comment type="function">
    <text evidence="1">Anticoagulant plasma protein; it is a cofactor to activated protein C in the degradation of coagulation factors Va and VIIIa. It helps to prevent coagulation and stimulating fibrinolysis.</text>
</comment>
<keyword evidence="15" id="KW-0379">Hydroxylation</keyword>
<dbReference type="PROSITE" id="PS00011">
    <property type="entry name" value="GLA_1"/>
    <property type="match status" value="1"/>
</dbReference>
<evidence type="ECO:0000256" key="4">
    <source>
        <dbReference type="ARBA" id="ARBA00022479"/>
    </source>
</evidence>
<feature type="domain" description="Laminin G" evidence="20">
    <location>
        <begin position="301"/>
        <end position="473"/>
    </location>
</feature>
<dbReference type="InterPro" id="IPR017857">
    <property type="entry name" value="Coagulation_fac-like_Gla_dom"/>
</dbReference>
<dbReference type="GeneTree" id="ENSGT00940000154035"/>
<evidence type="ECO:0000256" key="7">
    <source>
        <dbReference type="ARBA" id="ARBA00022685"/>
    </source>
</evidence>
<feature type="domain" description="EGF-like" evidence="21">
    <location>
        <begin position="241"/>
        <end position="275"/>
    </location>
</feature>
<feature type="disulfide bond" evidence="18">
    <location>
        <begin position="639"/>
        <end position="666"/>
    </location>
</feature>
<dbReference type="PROSITE" id="PS01187">
    <property type="entry name" value="EGF_CA"/>
    <property type="match status" value="2"/>
</dbReference>
<dbReference type="Gene3D" id="2.60.120.200">
    <property type="match status" value="2"/>
</dbReference>
<reference evidence="23" key="1">
    <citation type="submission" date="2021-06" db="EMBL/GenBank/DDBJ databases">
        <authorList>
            <consortium name="Wellcome Sanger Institute Data Sharing"/>
        </authorList>
    </citation>
    <scope>NUCLEOTIDE SEQUENCE [LARGE SCALE GENOMIC DNA]</scope>
</reference>
<dbReference type="SUPFAM" id="SSF57630">
    <property type="entry name" value="GLA-domain"/>
    <property type="match status" value="1"/>
</dbReference>
<feature type="domain" description="EGF-like" evidence="21">
    <location>
        <begin position="116"/>
        <end position="154"/>
    </location>
</feature>
<feature type="domain" description="Gla" evidence="22">
    <location>
        <begin position="40"/>
        <end position="86"/>
    </location>
</feature>
<evidence type="ECO:0000256" key="5">
    <source>
        <dbReference type="ARBA" id="ARBA00022525"/>
    </source>
</evidence>
<dbReference type="InterPro" id="IPR001791">
    <property type="entry name" value="Laminin_G"/>
</dbReference>
<keyword evidence="10" id="KW-0106">Calcium</keyword>
<evidence type="ECO:0000256" key="17">
    <source>
        <dbReference type="PROSITE-ProRule" id="PRU00076"/>
    </source>
</evidence>
<dbReference type="FunFam" id="2.10.25.10:FF:000240">
    <property type="entry name" value="Vitamin K-dependent protein S"/>
    <property type="match status" value="1"/>
</dbReference>
<evidence type="ECO:0000256" key="16">
    <source>
        <dbReference type="ARBA" id="ARBA00023281"/>
    </source>
</evidence>
<keyword evidence="16" id="KW-0280">Fibrinolysis</keyword>
<keyword evidence="13 17" id="KW-1015">Disulfide bond</keyword>
<evidence type="ECO:0000259" key="21">
    <source>
        <dbReference type="PROSITE" id="PS50026"/>
    </source>
</evidence>
<dbReference type="InterPro" id="IPR035972">
    <property type="entry name" value="GLA-like_dom_SF"/>
</dbReference>
<comment type="subcellular location">
    <subcellularLocation>
        <location evidence="2">Secreted</location>
    </subcellularLocation>
</comment>
<evidence type="ECO:0000259" key="20">
    <source>
        <dbReference type="PROSITE" id="PS50025"/>
    </source>
</evidence>
<dbReference type="Gene3D" id="4.10.740.10">
    <property type="entry name" value="Coagulation Factor IX"/>
    <property type="match status" value="1"/>
</dbReference>
<organism evidence="23 24">
    <name type="scientific">Erpetoichthys calabaricus</name>
    <name type="common">Rope fish</name>
    <name type="synonym">Calamoichthys calabaricus</name>
    <dbReference type="NCBI Taxonomy" id="27687"/>
    <lineage>
        <taxon>Eukaryota</taxon>
        <taxon>Metazoa</taxon>
        <taxon>Chordata</taxon>
        <taxon>Craniata</taxon>
        <taxon>Vertebrata</taxon>
        <taxon>Euteleostomi</taxon>
        <taxon>Actinopterygii</taxon>
        <taxon>Polypteriformes</taxon>
        <taxon>Polypteridae</taxon>
        <taxon>Erpetoichthys</taxon>
    </lineage>
</organism>
<keyword evidence="8" id="KW-0356">Hemostasis</keyword>
<dbReference type="InterPro" id="IPR009030">
    <property type="entry name" value="Growth_fac_rcpt_cys_sf"/>
</dbReference>
<evidence type="ECO:0000256" key="10">
    <source>
        <dbReference type="ARBA" id="ARBA00022837"/>
    </source>
</evidence>
<dbReference type="SMART" id="SM00069">
    <property type="entry name" value="GLA"/>
    <property type="match status" value="1"/>
</dbReference>
<feature type="chain" id="PRO_5034163805" description="Vitamin K-dependent protein S" evidence="19">
    <location>
        <begin position="24"/>
        <end position="670"/>
    </location>
</feature>
<comment type="caution">
    <text evidence="17">Lacks conserved residue(s) required for the propagation of feature annotation.</text>
</comment>
<evidence type="ECO:0000256" key="2">
    <source>
        <dbReference type="ARBA" id="ARBA00004613"/>
    </source>
</evidence>
<dbReference type="Pfam" id="PF07645">
    <property type="entry name" value="EGF_CA"/>
    <property type="match status" value="3"/>
</dbReference>
<dbReference type="GO" id="GO:0007596">
    <property type="term" value="P:blood coagulation"/>
    <property type="evidence" value="ECO:0007669"/>
    <property type="project" value="UniProtKB-KW"/>
</dbReference>
<dbReference type="InterPro" id="IPR000294">
    <property type="entry name" value="GLA_domain"/>
</dbReference>
<dbReference type="InterPro" id="IPR001881">
    <property type="entry name" value="EGF-like_Ca-bd_dom"/>
</dbReference>
<proteinExistence type="predicted"/>
<dbReference type="InterPro" id="IPR018097">
    <property type="entry name" value="EGF_Ca-bd_CS"/>
</dbReference>
<evidence type="ECO:0000256" key="9">
    <source>
        <dbReference type="ARBA" id="ARBA00022737"/>
    </source>
</evidence>
<dbReference type="FunFam" id="2.10.25.10:FF:000426">
    <property type="entry name" value="Vitamin K-dependent protein S"/>
    <property type="match status" value="1"/>
</dbReference>
<dbReference type="PANTHER" id="PTHR24040">
    <property type="entry name" value="LAMININ G-LIKE DOMAIN-CONTAINING PROTEIN"/>
    <property type="match status" value="1"/>
</dbReference>
<feature type="domain" description="Laminin G" evidence="20">
    <location>
        <begin position="482"/>
        <end position="666"/>
    </location>
</feature>
<dbReference type="CDD" id="cd00110">
    <property type="entry name" value="LamG"/>
    <property type="match status" value="1"/>
</dbReference>
<dbReference type="Pfam" id="PF00594">
    <property type="entry name" value="Gla"/>
    <property type="match status" value="1"/>
</dbReference>
<dbReference type="GO" id="GO:0042730">
    <property type="term" value="P:fibrinolysis"/>
    <property type="evidence" value="ECO:0007669"/>
    <property type="project" value="UniProtKB-KW"/>
</dbReference>
<reference evidence="23" key="2">
    <citation type="submission" date="2025-08" db="UniProtKB">
        <authorList>
            <consortium name="Ensembl"/>
        </authorList>
    </citation>
    <scope>IDENTIFICATION</scope>
</reference>
<feature type="disulfide bond" evidence="17">
    <location>
        <begin position="144"/>
        <end position="153"/>
    </location>
</feature>
<dbReference type="FunFam" id="2.60.120.200:FF:000077">
    <property type="entry name" value="vitamin K-dependent protein S"/>
    <property type="match status" value="1"/>
</dbReference>
<dbReference type="FunFam" id="2.10.25.10:FF:000631">
    <property type="entry name" value="Vitamin K-dependent protein S"/>
    <property type="match status" value="1"/>
</dbReference>
<dbReference type="InterPro" id="IPR049883">
    <property type="entry name" value="NOTCH1_EGF-like"/>
</dbReference>
<dbReference type="SMART" id="SM00282">
    <property type="entry name" value="LamG"/>
    <property type="match status" value="2"/>
</dbReference>
<dbReference type="PROSITE" id="PS50025">
    <property type="entry name" value="LAM_G_DOMAIN"/>
    <property type="match status" value="2"/>
</dbReference>
<dbReference type="SMART" id="SM00179">
    <property type="entry name" value="EGF_CA"/>
    <property type="match status" value="4"/>
</dbReference>
<dbReference type="GO" id="GO:0005615">
    <property type="term" value="C:extracellular space"/>
    <property type="evidence" value="ECO:0007669"/>
    <property type="project" value="TreeGrafter"/>
</dbReference>
<evidence type="ECO:0000256" key="14">
    <source>
        <dbReference type="ARBA" id="ARBA00023180"/>
    </source>
</evidence>
<evidence type="ECO:0000256" key="13">
    <source>
        <dbReference type="ARBA" id="ARBA00023157"/>
    </source>
</evidence>
<sequence length="670" mass="74743">MWRKPILSAIWGCFGLFVIFADAEQFLPKNSATQFLRRRRANSLFEESKQGNLERECIEELCNREEAREIFENVPETEYFYPRYVGCLGLHRTITSDSYSAQSSISDALRTCITEIADQCSPLPCNREGYEKCIDGKGSFVCVCKDGWQGKTCDTDIDECEIPESGGACSQRCYNYPGSFRCLCDDGFYLSADKMNCQDLNECGMYPTICGQAECLNTAGGYDCTCLHGFKYNLTLKTCDDIDECAENVCEGTCVNTPGSYSCYCNGSKGLRLANDLKSCEAIPICVPLKSMKSYEMLYLGEQFVGLPVVYLRFRLPETSKFSAEFDIRTYDPEGIILYAESPRNISWFMLGLRDGKIEIQYKNGHSTKITSGGKAINDGQWHMITVEEMETSISVKVAKEAIMNINCPESLFTPQQGILETKVYIAGLPRKGDYLITPINPRMDGCIRAWNLMNQGPSGVKEVIKEKESKHCFVEVEKGSYFPGSGIAQFQINYNNSDDAQNHSLSLNLNIRTSTTTGVLFALVHEDTVPLSVSIVDTSSANEQEIVVFIENVKVASLQSKRLCYPGNLSVQLITWSDKILITANSIWNVTYIDILEMEKQMSVLDKAIKGWVDTYVGGIPAHVPLSATPVSAYYHGCIDVEVNGKQLDFDDAVSKHNDIKSHSCPPVI</sequence>
<keyword evidence="19" id="KW-0732">Signal</keyword>
<keyword evidence="9" id="KW-0677">Repeat</keyword>
<evidence type="ECO:0000256" key="6">
    <source>
        <dbReference type="ARBA" id="ARBA00022536"/>
    </source>
</evidence>
<dbReference type="InterPro" id="IPR051145">
    <property type="entry name" value="GAS-SHBG-PROS"/>
</dbReference>
<dbReference type="SMART" id="SM00181">
    <property type="entry name" value="EGF"/>
    <property type="match status" value="4"/>
</dbReference>
<evidence type="ECO:0000256" key="19">
    <source>
        <dbReference type="SAM" id="SignalP"/>
    </source>
</evidence>
<keyword evidence="12" id="KW-0865">Zymogen</keyword>
<name>A0A8C4RIE0_ERPCA</name>
<dbReference type="GO" id="GO:0005509">
    <property type="term" value="F:calcium ion binding"/>
    <property type="evidence" value="ECO:0007669"/>
    <property type="project" value="InterPro"/>
</dbReference>
<feature type="signal peptide" evidence="19">
    <location>
        <begin position="1"/>
        <end position="23"/>
    </location>
</feature>
<keyword evidence="24" id="KW-1185">Reference proteome</keyword>
<evidence type="ECO:0000256" key="15">
    <source>
        <dbReference type="ARBA" id="ARBA00023278"/>
    </source>
</evidence>
<evidence type="ECO:0000256" key="8">
    <source>
        <dbReference type="ARBA" id="ARBA00022696"/>
    </source>
</evidence>
<dbReference type="PRINTS" id="PR00001">
    <property type="entry name" value="GLABLOOD"/>
</dbReference>
<reference evidence="23" key="3">
    <citation type="submission" date="2025-09" db="UniProtKB">
        <authorList>
            <consortium name="Ensembl"/>
        </authorList>
    </citation>
    <scope>IDENTIFICATION</scope>
</reference>
<gene>
    <name evidence="23" type="primary">PROS1</name>
    <name evidence="23" type="synonym">pros1</name>
</gene>
<evidence type="ECO:0000256" key="12">
    <source>
        <dbReference type="ARBA" id="ARBA00023145"/>
    </source>
</evidence>
<dbReference type="Pfam" id="PF00054">
    <property type="entry name" value="Laminin_G_1"/>
    <property type="match status" value="1"/>
</dbReference>
<keyword evidence="6 17" id="KW-0245">EGF-like domain</keyword>
<keyword evidence="11" id="KW-0094">Blood coagulation</keyword>
<accession>A0A8C4RIE0</accession>
<feature type="disulfide bond" evidence="17">
    <location>
        <begin position="125"/>
        <end position="142"/>
    </location>
</feature>
<evidence type="ECO:0000313" key="24">
    <source>
        <dbReference type="Proteomes" id="UP000694620"/>
    </source>
</evidence>
<dbReference type="Ensembl" id="ENSECRT00000002236.1">
    <property type="protein sequence ID" value="ENSECRP00000002208.1"/>
    <property type="gene ID" value="ENSECRG00000001522.1"/>
</dbReference>
<dbReference type="SUPFAM" id="SSF57196">
    <property type="entry name" value="EGF/Laminin"/>
    <property type="match status" value="1"/>
</dbReference>
<evidence type="ECO:0000259" key="22">
    <source>
        <dbReference type="PROSITE" id="PS50998"/>
    </source>
</evidence>
<dbReference type="SUPFAM" id="SSF57184">
    <property type="entry name" value="Growth factor receptor domain"/>
    <property type="match status" value="1"/>
</dbReference>
<dbReference type="PROSITE" id="PS50998">
    <property type="entry name" value="GLA_2"/>
    <property type="match status" value="1"/>
</dbReference>
<dbReference type="InterPro" id="IPR000742">
    <property type="entry name" value="EGF"/>
</dbReference>
<dbReference type="Proteomes" id="UP000694620">
    <property type="component" value="Chromosome 4"/>
</dbReference>
<evidence type="ECO:0000313" key="23">
    <source>
        <dbReference type="Ensembl" id="ENSECRP00000002208.1"/>
    </source>
</evidence>
<evidence type="ECO:0000256" key="1">
    <source>
        <dbReference type="ARBA" id="ARBA00002240"/>
    </source>
</evidence>
<keyword evidence="5" id="KW-0964">Secreted</keyword>
<dbReference type="InterPro" id="IPR013320">
    <property type="entry name" value="ConA-like_dom_sf"/>
</dbReference>
<keyword evidence="7" id="KW-0165">Cleavage on pair of basic residues</keyword>
<evidence type="ECO:0000256" key="11">
    <source>
        <dbReference type="ARBA" id="ARBA00023084"/>
    </source>
</evidence>
<evidence type="ECO:0000256" key="3">
    <source>
        <dbReference type="ARBA" id="ARBA00017875"/>
    </source>
</evidence>
<dbReference type="FunFam" id="4.10.740.10:FF:000001">
    <property type="entry name" value="vitamin K-dependent protein S"/>
    <property type="match status" value="1"/>
</dbReference>
<keyword evidence="4" id="KW-0301">Gamma-carboxyglutamic acid</keyword>
<dbReference type="PROSITE" id="PS01186">
    <property type="entry name" value="EGF_2"/>
    <property type="match status" value="3"/>
</dbReference>
<protein>
    <recommendedName>
        <fullName evidence="3">Vitamin K-dependent protein S</fullName>
    </recommendedName>
</protein>
<dbReference type="PANTHER" id="PTHR24040:SF0">
    <property type="entry name" value="VITAMIN K-DEPENDENT PROTEIN S"/>
    <property type="match status" value="1"/>
</dbReference>
<dbReference type="InterPro" id="IPR000152">
    <property type="entry name" value="EGF-type_Asp/Asn_hydroxyl_site"/>
</dbReference>
<dbReference type="PROSITE" id="PS00010">
    <property type="entry name" value="ASX_HYDROXYL"/>
    <property type="match status" value="3"/>
</dbReference>
<dbReference type="Gene3D" id="2.10.25.10">
    <property type="entry name" value="Laminin"/>
    <property type="match status" value="4"/>
</dbReference>
<keyword evidence="14" id="KW-0325">Glycoprotein</keyword>
<evidence type="ECO:0000256" key="18">
    <source>
        <dbReference type="PROSITE-ProRule" id="PRU00122"/>
    </source>
</evidence>